<dbReference type="CDD" id="cd09917">
    <property type="entry name" value="F-box_SF"/>
    <property type="match status" value="1"/>
</dbReference>
<dbReference type="STRING" id="1810919.A0A3D8R4I2"/>
<dbReference type="InterPro" id="IPR056867">
    <property type="entry name" value="LRR_15"/>
</dbReference>
<dbReference type="Pfam" id="PF24969">
    <property type="entry name" value="LRR_15"/>
    <property type="match status" value="1"/>
</dbReference>
<evidence type="ECO:0000313" key="2">
    <source>
        <dbReference type="EMBL" id="RDW68880.1"/>
    </source>
</evidence>
<proteinExistence type="predicted"/>
<dbReference type="OrthoDB" id="4461203at2759"/>
<dbReference type="Proteomes" id="UP000256690">
    <property type="component" value="Unassembled WGS sequence"/>
</dbReference>
<feature type="domain" description="Leucine-rich repeat" evidence="1">
    <location>
        <begin position="177"/>
        <end position="365"/>
    </location>
</feature>
<reference evidence="2 3" key="1">
    <citation type="journal article" date="2018" name="IMA Fungus">
        <title>IMA Genome-F 9: Draft genome sequence of Annulohypoxylon stygium, Aspergillus mulundensis, Berkeleyomyces basicola (syn. Thielaviopsis basicola), Ceratocystis smalleyi, two Cercospora beticola strains, Coleophoma cylindrospora, Fusarium fracticaudum, Phialophora cf. hyalina, and Morchella septimelata.</title>
        <authorList>
            <person name="Wingfield B.D."/>
            <person name="Bills G.F."/>
            <person name="Dong Y."/>
            <person name="Huang W."/>
            <person name="Nel W.J."/>
            <person name="Swalarsk-Parry B.S."/>
            <person name="Vaghefi N."/>
            <person name="Wilken P.M."/>
            <person name="An Z."/>
            <person name="de Beer Z.W."/>
            <person name="De Vos L."/>
            <person name="Chen L."/>
            <person name="Duong T.A."/>
            <person name="Gao Y."/>
            <person name="Hammerbacher A."/>
            <person name="Kikkert J.R."/>
            <person name="Li Y."/>
            <person name="Li H."/>
            <person name="Li K."/>
            <person name="Li Q."/>
            <person name="Liu X."/>
            <person name="Ma X."/>
            <person name="Naidoo K."/>
            <person name="Pethybridge S.J."/>
            <person name="Sun J."/>
            <person name="Steenkamp E.T."/>
            <person name="van der Nest M.A."/>
            <person name="van Wyk S."/>
            <person name="Wingfield M.J."/>
            <person name="Xiong C."/>
            <person name="Yue Q."/>
            <person name="Zhang X."/>
        </authorList>
    </citation>
    <scope>NUCLEOTIDE SEQUENCE [LARGE SCALE GENOMIC DNA]</scope>
    <source>
        <strain evidence="2 3">DSM 5745</strain>
    </source>
</reference>
<dbReference type="RefSeq" id="XP_026600669.1">
    <property type="nucleotide sequence ID" value="XM_026750656.1"/>
</dbReference>
<dbReference type="GeneID" id="38119010"/>
<accession>A0A3D8R4I2</accession>
<evidence type="ECO:0000313" key="3">
    <source>
        <dbReference type="Proteomes" id="UP000256690"/>
    </source>
</evidence>
<gene>
    <name evidence="2" type="ORF">DSM5745_08640</name>
</gene>
<name>A0A3D8R4I2_9EURO</name>
<dbReference type="AlphaFoldDB" id="A0A3D8R4I2"/>
<comment type="caution">
    <text evidence="2">The sequence shown here is derived from an EMBL/GenBank/DDBJ whole genome shotgun (WGS) entry which is preliminary data.</text>
</comment>
<evidence type="ECO:0000259" key="1">
    <source>
        <dbReference type="Pfam" id="PF24969"/>
    </source>
</evidence>
<organism evidence="2 3">
    <name type="scientific">Aspergillus mulundensis</name>
    <dbReference type="NCBI Taxonomy" id="1810919"/>
    <lineage>
        <taxon>Eukaryota</taxon>
        <taxon>Fungi</taxon>
        <taxon>Dikarya</taxon>
        <taxon>Ascomycota</taxon>
        <taxon>Pezizomycotina</taxon>
        <taxon>Eurotiomycetes</taxon>
        <taxon>Eurotiomycetidae</taxon>
        <taxon>Eurotiales</taxon>
        <taxon>Aspergillaceae</taxon>
        <taxon>Aspergillus</taxon>
        <taxon>Aspergillus subgen. Nidulantes</taxon>
    </lineage>
</organism>
<protein>
    <recommendedName>
        <fullName evidence="1">Leucine-rich repeat domain-containing protein</fullName>
    </recommendedName>
</protein>
<sequence>MDLCSLPNDILILIAESLEERNDRLSLARCCHHFHDVLMPVAFTNIDVQSNCPFVLSCLVHLILRNPRYGESVRSLNLAFWLCDHPLKCRFKRKLMLGAIRRLTQNEEDIEAWENCLRDKPETGGWGQADGWRAMLLTLVPNLEVLSIHGELVSALRGKIVTRASRGEKPFNTVPVLGHLREVNLRGWLEHAPASLEDDIIPFLTFPTMRELSLTELYDDGKCEDNELPTESGISKLAFWESNSQTGFRSIVRACKELKNFAYVHRMDSEGQNPLNPTGIYETLLHHVNSLEHIVVSYDIKQEASDPKEDAFLGSLNRFTRLKQLRIRATNLLPWDSVNKCFEDCLMGVLPPSLELLDIDDCHRTPNPVALVEQFEDFYRNSDAGSYDIKCLTICGAFLEWHSGTPDGRRGGGPPKEFWMRLGARLTTAVGSGCFLIVDANALKEYGNGLVPKWCYRPNAFRGT</sequence>
<dbReference type="EMBL" id="PVWQ01000011">
    <property type="protein sequence ID" value="RDW68880.1"/>
    <property type="molecule type" value="Genomic_DNA"/>
</dbReference>
<keyword evidence="3" id="KW-1185">Reference proteome</keyword>